<feature type="domain" description="TonB-dependent receptor-like beta-barrel" evidence="11">
    <location>
        <begin position="395"/>
        <end position="791"/>
    </location>
</feature>
<dbReference type="Gene3D" id="2.170.130.10">
    <property type="entry name" value="TonB-dependent receptor, plug domain"/>
    <property type="match status" value="1"/>
</dbReference>
<evidence type="ECO:0000256" key="10">
    <source>
        <dbReference type="SAM" id="SignalP"/>
    </source>
</evidence>
<evidence type="ECO:0000256" key="1">
    <source>
        <dbReference type="ARBA" id="ARBA00004571"/>
    </source>
</evidence>
<keyword evidence="7 8" id="KW-0998">Cell outer membrane</keyword>
<comment type="caution">
    <text evidence="13">The sequence shown here is derived from an EMBL/GenBank/DDBJ whole genome shotgun (WGS) entry which is preliminary data.</text>
</comment>
<keyword evidence="5 9" id="KW-0798">TonB box</keyword>
<evidence type="ECO:0000256" key="4">
    <source>
        <dbReference type="ARBA" id="ARBA00022692"/>
    </source>
</evidence>
<evidence type="ECO:0000313" key="13">
    <source>
        <dbReference type="EMBL" id="MBH0112478.1"/>
    </source>
</evidence>
<keyword evidence="6 8" id="KW-0472">Membrane</keyword>
<evidence type="ECO:0000256" key="8">
    <source>
        <dbReference type="PROSITE-ProRule" id="PRU01360"/>
    </source>
</evidence>
<dbReference type="GO" id="GO:0044718">
    <property type="term" value="P:siderophore transmembrane transport"/>
    <property type="evidence" value="ECO:0007669"/>
    <property type="project" value="TreeGrafter"/>
</dbReference>
<dbReference type="InterPro" id="IPR036942">
    <property type="entry name" value="Beta-barrel_TonB_sf"/>
</dbReference>
<comment type="subcellular location">
    <subcellularLocation>
        <location evidence="1 8">Cell outer membrane</location>
        <topology evidence="1 8">Multi-pass membrane protein</topology>
    </subcellularLocation>
</comment>
<keyword evidence="2 8" id="KW-0813">Transport</keyword>
<evidence type="ECO:0000256" key="7">
    <source>
        <dbReference type="ARBA" id="ARBA00023237"/>
    </source>
</evidence>
<reference evidence="13" key="1">
    <citation type="submission" date="2020-11" db="EMBL/GenBank/DDBJ databases">
        <title>Novosphingobium aureum sp. nov., a marine bacterium isolated from sediment of a salt flat.</title>
        <authorList>
            <person name="Yoo Y."/>
            <person name="Kim J.-J."/>
        </authorList>
    </citation>
    <scope>NUCLEOTIDE SEQUENCE</scope>
    <source>
        <strain evidence="13">YJ-S2-02</strain>
    </source>
</reference>
<dbReference type="GO" id="GO:0015344">
    <property type="term" value="F:siderophore uptake transmembrane transporter activity"/>
    <property type="evidence" value="ECO:0007669"/>
    <property type="project" value="TreeGrafter"/>
</dbReference>
<dbReference type="Gene3D" id="2.40.170.20">
    <property type="entry name" value="TonB-dependent receptor, beta-barrel domain"/>
    <property type="match status" value="1"/>
</dbReference>
<dbReference type="PANTHER" id="PTHR30069:SF39">
    <property type="entry name" value="BLL6183 PROTEIN"/>
    <property type="match status" value="1"/>
</dbReference>
<dbReference type="GO" id="GO:0009279">
    <property type="term" value="C:cell outer membrane"/>
    <property type="evidence" value="ECO:0007669"/>
    <property type="project" value="UniProtKB-SubCell"/>
</dbReference>
<feature type="domain" description="TonB-dependent receptor plug" evidence="12">
    <location>
        <begin position="57"/>
        <end position="163"/>
    </location>
</feature>
<dbReference type="EMBL" id="JADZGI010000001">
    <property type="protein sequence ID" value="MBH0112478.1"/>
    <property type="molecule type" value="Genomic_DNA"/>
</dbReference>
<evidence type="ECO:0000256" key="2">
    <source>
        <dbReference type="ARBA" id="ARBA00022448"/>
    </source>
</evidence>
<dbReference type="Pfam" id="PF00593">
    <property type="entry name" value="TonB_dep_Rec_b-barrel"/>
    <property type="match status" value="1"/>
</dbReference>
<proteinExistence type="inferred from homology"/>
<sequence length="828" mass="89477">MKFQSILNTATSALAVGTAFLAIPAFAQSTASTEFEEGAIVVSGLRETAVGGIDIPETPKAKVAITQELIARQQAGQTINQTLNLVPGVSFTNNDPWGSLGGSFTVRGFGADRVSQTIDGIPLNDSGNYAMYTNQMVDPELISAATVSLGSTDVDSPTASAAGGTINISTKTPDDDFGVMTSMSMGDVIARGNDDSRLMYRAFVKIETGEITNFGTKAWISASTTENKSTFSNYGGVNKQQYNAKIYQPIGDNGDFISVAGHYNENRNNFNGSPFGFYGDLSDYGVQEPGDRFYDLYDGTPCTTVEGTFGVQDSYNSCGTPFERRYNPSNTGNIRVQSRFTLADDLILNVEPSYQYVKANGGGTSVGYEGLSPDGLTGGFYMTDPNNPARPTRSTQYYYFGGTDLNGDGDTLDYVTILSPSQTQTRRFGVIANLTWDISDNNRVRVAYTFDRARHRQTGTAGFLKPNAEPYDVFPINDPILDADGIAPQKRNRKSIAMLNQISGEYRGSFMDDSLIVQLGARMPFFERELNQYCVTTDTDGNVNCPNGGAAIAQYLDLYPDNGAPGSKTIKYDKLLPNLGVTYKFTPEVSVFGSYAKNLSVPGTDALYGTFYSNNPPVAETSDAVDLGLRFQSGNIQAQVSGWYNGYNNRLASAYNADCDCTITRNLGKVETYGIDGNVSWRPIPEVLVYVFGSYLKSEIQDDVEIGDGEFAATAGKRQSGAPKYSFGGRIEGSLGPVDLGVQAKRTGTRYLTDTNSISLPGYTVVDLDARISLAGLNLDKSYFQLNLNNLFDEVYIGSASTGLTSPSNNYVNIGSPRSIMGSFIMQF</sequence>
<accession>A0A931MK65</accession>
<dbReference type="PROSITE" id="PS52016">
    <property type="entry name" value="TONB_DEPENDENT_REC_3"/>
    <property type="match status" value="1"/>
</dbReference>
<evidence type="ECO:0000256" key="5">
    <source>
        <dbReference type="ARBA" id="ARBA00023077"/>
    </source>
</evidence>
<evidence type="ECO:0000256" key="9">
    <source>
        <dbReference type="RuleBase" id="RU003357"/>
    </source>
</evidence>
<keyword evidence="14" id="KW-1185">Reference proteome</keyword>
<feature type="signal peptide" evidence="10">
    <location>
        <begin position="1"/>
        <end position="27"/>
    </location>
</feature>
<protein>
    <submittedName>
        <fullName evidence="13">TonB-dependent receptor</fullName>
    </submittedName>
</protein>
<comment type="similarity">
    <text evidence="8 9">Belongs to the TonB-dependent receptor family.</text>
</comment>
<keyword evidence="13" id="KW-0675">Receptor</keyword>
<dbReference type="RefSeq" id="WP_197161950.1">
    <property type="nucleotide sequence ID" value="NZ_JADZGI010000001.1"/>
</dbReference>
<keyword evidence="10" id="KW-0732">Signal</keyword>
<dbReference type="PANTHER" id="PTHR30069">
    <property type="entry name" value="TONB-DEPENDENT OUTER MEMBRANE RECEPTOR"/>
    <property type="match status" value="1"/>
</dbReference>
<dbReference type="InterPro" id="IPR000531">
    <property type="entry name" value="Beta-barrel_TonB"/>
</dbReference>
<keyword evidence="3 8" id="KW-1134">Transmembrane beta strand</keyword>
<evidence type="ECO:0000259" key="11">
    <source>
        <dbReference type="Pfam" id="PF00593"/>
    </source>
</evidence>
<keyword evidence="4 8" id="KW-0812">Transmembrane</keyword>
<organism evidence="13 14">
    <name type="scientific">Novosphingobium aureum</name>
    <dbReference type="NCBI Taxonomy" id="2792964"/>
    <lineage>
        <taxon>Bacteria</taxon>
        <taxon>Pseudomonadati</taxon>
        <taxon>Pseudomonadota</taxon>
        <taxon>Alphaproteobacteria</taxon>
        <taxon>Sphingomonadales</taxon>
        <taxon>Sphingomonadaceae</taxon>
        <taxon>Novosphingobium</taxon>
    </lineage>
</organism>
<feature type="chain" id="PRO_5037657205" evidence="10">
    <location>
        <begin position="28"/>
        <end position="828"/>
    </location>
</feature>
<name>A0A931MK65_9SPHN</name>
<evidence type="ECO:0000313" key="14">
    <source>
        <dbReference type="Proteomes" id="UP000617634"/>
    </source>
</evidence>
<dbReference type="InterPro" id="IPR012910">
    <property type="entry name" value="Plug_dom"/>
</dbReference>
<dbReference type="Proteomes" id="UP000617634">
    <property type="component" value="Unassembled WGS sequence"/>
</dbReference>
<gene>
    <name evidence="13" type="ORF">I5E68_05865</name>
</gene>
<dbReference type="AlphaFoldDB" id="A0A931MK65"/>
<evidence type="ECO:0000256" key="6">
    <source>
        <dbReference type="ARBA" id="ARBA00023136"/>
    </source>
</evidence>
<evidence type="ECO:0000256" key="3">
    <source>
        <dbReference type="ARBA" id="ARBA00022452"/>
    </source>
</evidence>
<dbReference type="InterPro" id="IPR039426">
    <property type="entry name" value="TonB-dep_rcpt-like"/>
</dbReference>
<evidence type="ECO:0000259" key="12">
    <source>
        <dbReference type="Pfam" id="PF07715"/>
    </source>
</evidence>
<dbReference type="SUPFAM" id="SSF56935">
    <property type="entry name" value="Porins"/>
    <property type="match status" value="1"/>
</dbReference>
<dbReference type="InterPro" id="IPR037066">
    <property type="entry name" value="Plug_dom_sf"/>
</dbReference>
<dbReference type="Pfam" id="PF07715">
    <property type="entry name" value="Plug"/>
    <property type="match status" value="1"/>
</dbReference>